<name>A0A2Z7AHT6_9LAMI</name>
<reference evidence="2 3" key="1">
    <citation type="journal article" date="2015" name="Proc. Natl. Acad. Sci. U.S.A.">
        <title>The resurrection genome of Boea hygrometrica: A blueprint for survival of dehydration.</title>
        <authorList>
            <person name="Xiao L."/>
            <person name="Yang G."/>
            <person name="Zhang L."/>
            <person name="Yang X."/>
            <person name="Zhao S."/>
            <person name="Ji Z."/>
            <person name="Zhou Q."/>
            <person name="Hu M."/>
            <person name="Wang Y."/>
            <person name="Chen M."/>
            <person name="Xu Y."/>
            <person name="Jin H."/>
            <person name="Xiao X."/>
            <person name="Hu G."/>
            <person name="Bao F."/>
            <person name="Hu Y."/>
            <person name="Wan P."/>
            <person name="Li L."/>
            <person name="Deng X."/>
            <person name="Kuang T."/>
            <person name="Xiang C."/>
            <person name="Zhu J.K."/>
            <person name="Oliver M.J."/>
            <person name="He Y."/>
        </authorList>
    </citation>
    <scope>NUCLEOTIDE SEQUENCE [LARGE SCALE GENOMIC DNA]</scope>
    <source>
        <strain evidence="3">cv. XS01</strain>
    </source>
</reference>
<dbReference type="EMBL" id="KV014897">
    <property type="protein sequence ID" value="KZV21375.1"/>
    <property type="molecule type" value="Genomic_DNA"/>
</dbReference>
<keyword evidence="3" id="KW-1185">Reference proteome</keyword>
<evidence type="ECO:0000313" key="3">
    <source>
        <dbReference type="Proteomes" id="UP000250235"/>
    </source>
</evidence>
<gene>
    <name evidence="2" type="ORF">F511_22779</name>
</gene>
<dbReference type="AlphaFoldDB" id="A0A2Z7AHT6"/>
<sequence>MLLDALTMIRWASPGLRFRSHNGCGPTASCIPEPLRVTQVLDSRFPHGYSAQCVEHEKRILGSATSKSQQRSNRDLPMLRGKTIHQFLKEPLRSGDDDDISGVEQPSKIINMEEDSVKNKETAGPWGYDSSVSRAHENKFGHGITITGVTDGDWYKANLPKIVVADNGKAPLVELDTVKGHPAREIFQLICGDIEFLVQLREKVIDEVTAFFNSFSLRRLAVLKSLKDIAANEEKVLTWGETDSVQIALQRRLYIVAKYRELLLRKFFAAHRANFSFGQPWSAMALQIIDLLSSAHSSSVKNLLTQKQALKLECTRPCCATLFEGANFDRGFYIPRKHKTIFSTCSVRNLRFIEGSWDTASRGLTTIATPKSQFQTYPSDHGKANRNLTPVDFRKSHSLNSSSYAQHIELNFHAGIMNPVLV</sequence>
<feature type="region of interest" description="Disordered" evidence="1">
    <location>
        <begin position="61"/>
        <end position="80"/>
    </location>
</feature>
<accession>A0A2Z7AHT6</accession>
<protein>
    <submittedName>
        <fullName evidence="2">Uncharacterized protein</fullName>
    </submittedName>
</protein>
<evidence type="ECO:0000256" key="1">
    <source>
        <dbReference type="SAM" id="MobiDB-lite"/>
    </source>
</evidence>
<evidence type="ECO:0000313" key="2">
    <source>
        <dbReference type="EMBL" id="KZV21375.1"/>
    </source>
</evidence>
<dbReference type="Proteomes" id="UP000250235">
    <property type="component" value="Unassembled WGS sequence"/>
</dbReference>
<organism evidence="2 3">
    <name type="scientific">Dorcoceras hygrometricum</name>
    <dbReference type="NCBI Taxonomy" id="472368"/>
    <lineage>
        <taxon>Eukaryota</taxon>
        <taxon>Viridiplantae</taxon>
        <taxon>Streptophyta</taxon>
        <taxon>Embryophyta</taxon>
        <taxon>Tracheophyta</taxon>
        <taxon>Spermatophyta</taxon>
        <taxon>Magnoliopsida</taxon>
        <taxon>eudicotyledons</taxon>
        <taxon>Gunneridae</taxon>
        <taxon>Pentapetalae</taxon>
        <taxon>asterids</taxon>
        <taxon>lamiids</taxon>
        <taxon>Lamiales</taxon>
        <taxon>Gesneriaceae</taxon>
        <taxon>Didymocarpoideae</taxon>
        <taxon>Trichosporeae</taxon>
        <taxon>Loxocarpinae</taxon>
        <taxon>Dorcoceras</taxon>
    </lineage>
</organism>
<proteinExistence type="predicted"/>